<evidence type="ECO:0000256" key="1">
    <source>
        <dbReference type="ARBA" id="ARBA00004141"/>
    </source>
</evidence>
<keyword evidence="5" id="KW-0472">Membrane</keyword>
<accession>A0A8X7P929</accession>
<evidence type="ECO:0000256" key="5">
    <source>
        <dbReference type="ARBA" id="ARBA00023136"/>
    </source>
</evidence>
<dbReference type="AlphaFoldDB" id="A0A8X7P929"/>
<feature type="compositionally biased region" description="Basic and acidic residues" evidence="7">
    <location>
        <begin position="1"/>
        <end position="17"/>
    </location>
</feature>
<comment type="subcellular location">
    <subcellularLocation>
        <location evidence="1 6">Membrane</location>
        <topology evidence="1 6">Multi-pass membrane protein</topology>
    </subcellularLocation>
</comment>
<feature type="region of interest" description="Disordered" evidence="7">
    <location>
        <begin position="1"/>
        <end position="50"/>
    </location>
</feature>
<name>A0A8X7P929_BRACI</name>
<keyword evidence="4" id="KW-1133">Transmembrane helix</keyword>
<dbReference type="EMBL" id="JAAMPC010000017">
    <property type="protein sequence ID" value="KAG2246940.1"/>
    <property type="molecule type" value="Genomic_DNA"/>
</dbReference>
<keyword evidence="3" id="KW-0812">Transmembrane</keyword>
<dbReference type="GO" id="GO:0005381">
    <property type="term" value="F:iron ion transmembrane transporter activity"/>
    <property type="evidence" value="ECO:0007669"/>
    <property type="project" value="UniProtKB-UniRule"/>
</dbReference>
<evidence type="ECO:0000313" key="9">
    <source>
        <dbReference type="Proteomes" id="UP000886595"/>
    </source>
</evidence>
<comment type="caution">
    <text evidence="8">The sequence shown here is derived from an EMBL/GenBank/DDBJ whole genome shotgun (WGS) entry which is preliminary data.</text>
</comment>
<evidence type="ECO:0000256" key="6">
    <source>
        <dbReference type="RuleBase" id="RU365065"/>
    </source>
</evidence>
<dbReference type="InterPro" id="IPR009716">
    <property type="entry name" value="Ferroportin-1"/>
</dbReference>
<dbReference type="Proteomes" id="UP000886595">
    <property type="component" value="Unassembled WGS sequence"/>
</dbReference>
<dbReference type="GO" id="GO:0016020">
    <property type="term" value="C:membrane"/>
    <property type="evidence" value="ECO:0007669"/>
    <property type="project" value="UniProtKB-SubCell"/>
</dbReference>
<gene>
    <name evidence="8" type="ORF">Bca52824_086568</name>
</gene>
<proteinExistence type="inferred from homology"/>
<dbReference type="Pfam" id="PF06963">
    <property type="entry name" value="FPN1"/>
    <property type="match status" value="1"/>
</dbReference>
<feature type="region of interest" description="Disordered" evidence="7">
    <location>
        <begin position="114"/>
        <end position="137"/>
    </location>
</feature>
<organism evidence="8 9">
    <name type="scientific">Brassica carinata</name>
    <name type="common">Ethiopian mustard</name>
    <name type="synonym">Abyssinian cabbage</name>
    <dbReference type="NCBI Taxonomy" id="52824"/>
    <lineage>
        <taxon>Eukaryota</taxon>
        <taxon>Viridiplantae</taxon>
        <taxon>Streptophyta</taxon>
        <taxon>Embryophyta</taxon>
        <taxon>Tracheophyta</taxon>
        <taxon>Spermatophyta</taxon>
        <taxon>Magnoliopsida</taxon>
        <taxon>eudicotyledons</taxon>
        <taxon>Gunneridae</taxon>
        <taxon>Pentapetalae</taxon>
        <taxon>rosids</taxon>
        <taxon>malvids</taxon>
        <taxon>Brassicales</taxon>
        <taxon>Brassicaceae</taxon>
        <taxon>Brassiceae</taxon>
        <taxon>Brassica</taxon>
    </lineage>
</organism>
<evidence type="ECO:0000256" key="4">
    <source>
        <dbReference type="ARBA" id="ARBA00022989"/>
    </source>
</evidence>
<comment type="similarity">
    <text evidence="6">Belongs to the ferroportin (FP) (TC 2.A.100) family. SLC40A subfamily.</text>
</comment>
<feature type="compositionally biased region" description="Basic and acidic residues" evidence="7">
    <location>
        <begin position="40"/>
        <end position="50"/>
    </location>
</feature>
<keyword evidence="2 6" id="KW-0813">Transport</keyword>
<keyword evidence="9" id="KW-1185">Reference proteome</keyword>
<evidence type="ECO:0000256" key="7">
    <source>
        <dbReference type="SAM" id="MobiDB-lite"/>
    </source>
</evidence>
<evidence type="ECO:0000256" key="2">
    <source>
        <dbReference type="ARBA" id="ARBA00022448"/>
    </source>
</evidence>
<evidence type="ECO:0000313" key="8">
    <source>
        <dbReference type="EMBL" id="KAG2246940.1"/>
    </source>
</evidence>
<evidence type="ECO:0000256" key="3">
    <source>
        <dbReference type="ARBA" id="ARBA00022692"/>
    </source>
</evidence>
<dbReference type="OrthoDB" id="1304043at2759"/>
<comment type="function">
    <text evidence="6">May be involved in iron transport and iron homeostasis.</text>
</comment>
<protein>
    <recommendedName>
        <fullName evidence="6">Solute carrier family 40 member</fullName>
    </recommendedName>
</protein>
<sequence>MGNCLRHDNGFAGKEKDDLEPELPVELLEEGKGSSGEEGGSERSTQKESKVVRIKVVVTKGELRQILGHKKGTNSIQHLAHVLKDSGRNISRAYEEEEEQEIDAEIQRDEEIVDGDGEDIGARDGVGTDELESGQASKGWREASSVCFNICPRTSSSSIKEKLIHCIAINNYLKFTMQWEALALLLIGISVNQLRSLPEGSHVDVGFGTLMTAPLQWEGIPRYIVGIGRGISATVGLAATAISQR</sequence>
<reference evidence="8 9" key="1">
    <citation type="submission" date="2020-02" db="EMBL/GenBank/DDBJ databases">
        <authorList>
            <person name="Ma Q."/>
            <person name="Huang Y."/>
            <person name="Song X."/>
            <person name="Pei D."/>
        </authorList>
    </citation>
    <scope>NUCLEOTIDE SEQUENCE [LARGE SCALE GENOMIC DNA]</scope>
    <source>
        <strain evidence="8">Sxm20200214</strain>
        <tissue evidence="8">Leaf</tissue>
    </source>
</reference>
<keyword evidence="6" id="KW-0406">Ion transport</keyword>